<gene>
    <name evidence="2" type="ORF">M406DRAFT_333102</name>
</gene>
<organism evidence="2 3">
    <name type="scientific">Cryphonectria parasitica (strain ATCC 38755 / EP155)</name>
    <dbReference type="NCBI Taxonomy" id="660469"/>
    <lineage>
        <taxon>Eukaryota</taxon>
        <taxon>Fungi</taxon>
        <taxon>Dikarya</taxon>
        <taxon>Ascomycota</taxon>
        <taxon>Pezizomycotina</taxon>
        <taxon>Sordariomycetes</taxon>
        <taxon>Sordariomycetidae</taxon>
        <taxon>Diaporthales</taxon>
        <taxon>Cryphonectriaceae</taxon>
        <taxon>Cryphonectria-Endothia species complex</taxon>
        <taxon>Cryphonectria</taxon>
    </lineage>
</organism>
<keyword evidence="3" id="KW-1185">Reference proteome</keyword>
<feature type="compositionally biased region" description="Low complexity" evidence="1">
    <location>
        <begin position="44"/>
        <end position="69"/>
    </location>
</feature>
<proteinExistence type="predicted"/>
<dbReference type="EMBL" id="MU032350">
    <property type="protein sequence ID" value="KAF3762734.1"/>
    <property type="molecule type" value="Genomic_DNA"/>
</dbReference>
<evidence type="ECO:0000313" key="3">
    <source>
        <dbReference type="Proteomes" id="UP000803844"/>
    </source>
</evidence>
<feature type="compositionally biased region" description="Polar residues" evidence="1">
    <location>
        <begin position="19"/>
        <end position="37"/>
    </location>
</feature>
<dbReference type="GeneID" id="63837942"/>
<evidence type="ECO:0000256" key="1">
    <source>
        <dbReference type="SAM" id="MobiDB-lite"/>
    </source>
</evidence>
<reference evidence="2" key="1">
    <citation type="journal article" date="2020" name="Phytopathology">
        <title>Genome sequence of the chestnut blight fungus Cryphonectria parasitica EP155: A fundamental resource for an archetypical invasive plant pathogen.</title>
        <authorList>
            <person name="Crouch J.A."/>
            <person name="Dawe A."/>
            <person name="Aerts A."/>
            <person name="Barry K."/>
            <person name="Churchill A.C.L."/>
            <person name="Grimwood J."/>
            <person name="Hillman B."/>
            <person name="Milgroom M.G."/>
            <person name="Pangilinan J."/>
            <person name="Smith M."/>
            <person name="Salamov A."/>
            <person name="Schmutz J."/>
            <person name="Yadav J."/>
            <person name="Grigoriev I.V."/>
            <person name="Nuss D."/>
        </authorList>
    </citation>
    <scope>NUCLEOTIDE SEQUENCE</scope>
    <source>
        <strain evidence="2">EP155</strain>
    </source>
</reference>
<evidence type="ECO:0000313" key="2">
    <source>
        <dbReference type="EMBL" id="KAF3762734.1"/>
    </source>
</evidence>
<name>A0A9P4XXI2_CRYP1</name>
<sequence length="289" mass="33043">MLKKFRKSVKVTEKKRGTSDTLARTPIRSTFGGSISSRDGDRISWNSSSASDSGYGSISSSSESRTSSSHVEGFTPSSMASLPPPRRCPTYSSSLYSDDVDHHETAVHPMPITVEDEDEEDEDLFDLQPVTAVEYHEDHFDLPPRTLSNYSNNFTPKSRFARLNQLPFEGRWTSIDEYVRGRKKRSRASATWLRRRGHAKEKTPLKDEIAEGVPAFQEMWFRSVCLCITAIRQLISPRKRSLHDLLRMHEDRPPALTEIIAVHFPRWPEAKHNRERVKRTLWISVCLVG</sequence>
<feature type="region of interest" description="Disordered" evidence="1">
    <location>
        <begin position="1"/>
        <end position="95"/>
    </location>
</feature>
<protein>
    <submittedName>
        <fullName evidence="2">Uncharacterized protein</fullName>
    </submittedName>
</protein>
<dbReference type="RefSeq" id="XP_040773713.1">
    <property type="nucleotide sequence ID" value="XM_040920813.1"/>
</dbReference>
<dbReference type="Proteomes" id="UP000803844">
    <property type="component" value="Unassembled WGS sequence"/>
</dbReference>
<dbReference type="AlphaFoldDB" id="A0A9P4XXI2"/>
<dbReference type="OrthoDB" id="5217219at2759"/>
<accession>A0A9P4XXI2</accession>
<comment type="caution">
    <text evidence="2">The sequence shown here is derived from an EMBL/GenBank/DDBJ whole genome shotgun (WGS) entry which is preliminary data.</text>
</comment>